<feature type="compositionally biased region" description="Acidic residues" evidence="1">
    <location>
        <begin position="1"/>
        <end position="21"/>
    </location>
</feature>
<protein>
    <submittedName>
        <fullName evidence="2">Uncharacterized protein</fullName>
    </submittedName>
</protein>
<accession>A0AAN7R2E6</accession>
<proteinExistence type="predicted"/>
<evidence type="ECO:0000256" key="1">
    <source>
        <dbReference type="SAM" id="MobiDB-lite"/>
    </source>
</evidence>
<name>A0AAN7R2E6_TRANT</name>
<reference evidence="2 3" key="1">
    <citation type="journal article" date="2023" name="Hortic Res">
        <title>Pangenome of water caltrop reveals structural variations and asymmetric subgenome divergence after allopolyploidization.</title>
        <authorList>
            <person name="Zhang X."/>
            <person name="Chen Y."/>
            <person name="Wang L."/>
            <person name="Yuan Y."/>
            <person name="Fang M."/>
            <person name="Shi L."/>
            <person name="Lu R."/>
            <person name="Comes H.P."/>
            <person name="Ma Y."/>
            <person name="Chen Y."/>
            <person name="Huang G."/>
            <person name="Zhou Y."/>
            <person name="Zheng Z."/>
            <person name="Qiu Y."/>
        </authorList>
    </citation>
    <scope>NUCLEOTIDE SEQUENCE [LARGE SCALE GENOMIC DNA]</scope>
    <source>
        <strain evidence="2">F231</strain>
    </source>
</reference>
<comment type="caution">
    <text evidence="2">The sequence shown here is derived from an EMBL/GenBank/DDBJ whole genome shotgun (WGS) entry which is preliminary data.</text>
</comment>
<dbReference type="AlphaFoldDB" id="A0AAN7R2E6"/>
<feature type="region of interest" description="Disordered" evidence="1">
    <location>
        <begin position="1"/>
        <end position="23"/>
    </location>
</feature>
<dbReference type="Proteomes" id="UP001346149">
    <property type="component" value="Unassembled WGS sequence"/>
</dbReference>
<gene>
    <name evidence="2" type="ORF">SAY86_019139</name>
</gene>
<organism evidence="2 3">
    <name type="scientific">Trapa natans</name>
    <name type="common">Water chestnut</name>
    <dbReference type="NCBI Taxonomy" id="22666"/>
    <lineage>
        <taxon>Eukaryota</taxon>
        <taxon>Viridiplantae</taxon>
        <taxon>Streptophyta</taxon>
        <taxon>Embryophyta</taxon>
        <taxon>Tracheophyta</taxon>
        <taxon>Spermatophyta</taxon>
        <taxon>Magnoliopsida</taxon>
        <taxon>eudicotyledons</taxon>
        <taxon>Gunneridae</taxon>
        <taxon>Pentapetalae</taxon>
        <taxon>rosids</taxon>
        <taxon>malvids</taxon>
        <taxon>Myrtales</taxon>
        <taxon>Lythraceae</taxon>
        <taxon>Trapa</taxon>
    </lineage>
</organism>
<sequence length="93" mass="9949">MDEAVDEDRAEADPGEEDEVIDNGSPEVLRLHGGAAVLDHDDLSAEFLDEGQGLGQHIDPELALNRGLGSCSGCGRLLWGPQRLAKIDGTKRQ</sequence>
<dbReference type="EMBL" id="JAXQNO010000014">
    <property type="protein sequence ID" value="KAK4784771.1"/>
    <property type="molecule type" value="Genomic_DNA"/>
</dbReference>
<evidence type="ECO:0000313" key="3">
    <source>
        <dbReference type="Proteomes" id="UP001346149"/>
    </source>
</evidence>
<keyword evidence="3" id="KW-1185">Reference proteome</keyword>
<evidence type="ECO:0000313" key="2">
    <source>
        <dbReference type="EMBL" id="KAK4784771.1"/>
    </source>
</evidence>